<reference evidence="1 2" key="1">
    <citation type="submission" date="2017-10" db="EMBL/GenBank/DDBJ databases">
        <title>The draft genome sequence of Lewinella nigricans NBRC 102662.</title>
        <authorList>
            <person name="Wang K."/>
        </authorList>
    </citation>
    <scope>NUCLEOTIDE SEQUENCE [LARGE SCALE GENOMIC DNA]</scope>
    <source>
        <strain evidence="1 2">NBRC 102662</strain>
    </source>
</reference>
<name>A0A2D0N4L8_FLAN2</name>
<dbReference type="AlphaFoldDB" id="A0A2D0N4L8"/>
<comment type="caution">
    <text evidence="1">The sequence shown here is derived from an EMBL/GenBank/DDBJ whole genome shotgun (WGS) entry which is preliminary data.</text>
</comment>
<evidence type="ECO:0008006" key="3">
    <source>
        <dbReference type="Google" id="ProtNLM"/>
    </source>
</evidence>
<keyword evidence="2" id="KW-1185">Reference proteome</keyword>
<evidence type="ECO:0000313" key="2">
    <source>
        <dbReference type="Proteomes" id="UP000223913"/>
    </source>
</evidence>
<accession>A0A2D0N4L8</accession>
<sequence length="233" mass="25458">MALLSLSACFSPRPVVRVEPIEEPQRWNYGQAILEAEKNGITANAAFAYSDDDFLVFDVEVTNWREERILVDPAGIQLDVNSATSMYIPAIDPEEQMLGMEMDASRREANAKNAAVVAGVVAVAAVAAAVATSSNDNNNNENNFNNDGVDVVNVAPTLVLGAGAGGAPPPGPIAVDPWFWSDQTLRKTTLEKGQQVRGKVLFPRNDQIRNFEMSVPVEELIFTFEFRQVLHRP</sequence>
<organism evidence="1 2">
    <name type="scientific">Flavilitoribacter nigricans (strain ATCC 23147 / DSM 23189 / NBRC 102662 / NCIMB 1420 / SS-2)</name>
    <name type="common">Lewinella nigricans</name>
    <dbReference type="NCBI Taxonomy" id="1122177"/>
    <lineage>
        <taxon>Bacteria</taxon>
        <taxon>Pseudomonadati</taxon>
        <taxon>Bacteroidota</taxon>
        <taxon>Saprospiria</taxon>
        <taxon>Saprospirales</taxon>
        <taxon>Lewinellaceae</taxon>
        <taxon>Flavilitoribacter</taxon>
    </lineage>
</organism>
<proteinExistence type="predicted"/>
<dbReference type="EMBL" id="PDUD01000032">
    <property type="protein sequence ID" value="PHN03326.1"/>
    <property type="molecule type" value="Genomic_DNA"/>
</dbReference>
<gene>
    <name evidence="1" type="ORF">CRP01_26955</name>
</gene>
<protein>
    <recommendedName>
        <fullName evidence="3">DUF4352 domain-containing protein</fullName>
    </recommendedName>
</protein>
<dbReference type="Proteomes" id="UP000223913">
    <property type="component" value="Unassembled WGS sequence"/>
</dbReference>
<evidence type="ECO:0000313" key="1">
    <source>
        <dbReference type="EMBL" id="PHN03326.1"/>
    </source>
</evidence>